<keyword evidence="4" id="KW-1185">Reference proteome</keyword>
<feature type="region of interest" description="Disordered" evidence="1">
    <location>
        <begin position="458"/>
        <end position="485"/>
    </location>
</feature>
<feature type="compositionally biased region" description="Basic residues" evidence="1">
    <location>
        <begin position="740"/>
        <end position="762"/>
    </location>
</feature>
<dbReference type="OrthoDB" id="6381815at2759"/>
<feature type="compositionally biased region" description="Acidic residues" evidence="1">
    <location>
        <begin position="367"/>
        <end position="376"/>
    </location>
</feature>
<dbReference type="Proteomes" id="UP001153712">
    <property type="component" value="Chromosome 15"/>
</dbReference>
<dbReference type="CDD" id="cd05162">
    <property type="entry name" value="PWWP"/>
    <property type="match status" value="1"/>
</dbReference>
<dbReference type="SUPFAM" id="SSF63748">
    <property type="entry name" value="Tudor/PWWP/MBT"/>
    <property type="match status" value="1"/>
</dbReference>
<feature type="compositionally biased region" description="Acidic residues" evidence="1">
    <location>
        <begin position="305"/>
        <end position="314"/>
    </location>
</feature>
<feature type="compositionally biased region" description="Polar residues" evidence="1">
    <location>
        <begin position="2069"/>
        <end position="2078"/>
    </location>
</feature>
<feature type="compositionally biased region" description="Basic residues" evidence="1">
    <location>
        <begin position="1289"/>
        <end position="1299"/>
    </location>
</feature>
<feature type="region of interest" description="Disordered" evidence="1">
    <location>
        <begin position="432"/>
        <end position="451"/>
    </location>
</feature>
<feature type="compositionally biased region" description="Polar residues" evidence="1">
    <location>
        <begin position="816"/>
        <end position="825"/>
    </location>
</feature>
<feature type="compositionally biased region" description="Basic and acidic residues" evidence="1">
    <location>
        <begin position="708"/>
        <end position="737"/>
    </location>
</feature>
<reference evidence="3" key="1">
    <citation type="submission" date="2022-01" db="EMBL/GenBank/DDBJ databases">
        <authorList>
            <person name="King R."/>
        </authorList>
    </citation>
    <scope>NUCLEOTIDE SEQUENCE</scope>
</reference>
<feature type="region of interest" description="Disordered" evidence="1">
    <location>
        <begin position="961"/>
        <end position="994"/>
    </location>
</feature>
<dbReference type="EMBL" id="OU900108">
    <property type="protein sequence ID" value="CAG9857840.1"/>
    <property type="molecule type" value="Genomic_DNA"/>
</dbReference>
<feature type="region of interest" description="Disordered" evidence="1">
    <location>
        <begin position="1320"/>
        <end position="1346"/>
    </location>
</feature>
<feature type="region of interest" description="Disordered" evidence="1">
    <location>
        <begin position="1605"/>
        <end position="1661"/>
    </location>
</feature>
<feature type="compositionally biased region" description="Basic and acidic residues" evidence="1">
    <location>
        <begin position="1030"/>
        <end position="1048"/>
    </location>
</feature>
<feature type="compositionally biased region" description="Basic residues" evidence="1">
    <location>
        <begin position="555"/>
        <end position="568"/>
    </location>
</feature>
<feature type="compositionally biased region" description="Basic and acidic residues" evidence="1">
    <location>
        <begin position="461"/>
        <end position="476"/>
    </location>
</feature>
<feature type="region of interest" description="Disordered" evidence="1">
    <location>
        <begin position="2068"/>
        <end position="2108"/>
    </location>
</feature>
<feature type="compositionally biased region" description="Basic and acidic residues" evidence="1">
    <location>
        <begin position="895"/>
        <end position="905"/>
    </location>
</feature>
<feature type="compositionally biased region" description="Acidic residues" evidence="1">
    <location>
        <begin position="871"/>
        <end position="887"/>
    </location>
</feature>
<feature type="region of interest" description="Disordered" evidence="1">
    <location>
        <begin position="1216"/>
        <end position="1257"/>
    </location>
</feature>
<feature type="compositionally biased region" description="Basic and acidic residues" evidence="1">
    <location>
        <begin position="343"/>
        <end position="362"/>
    </location>
</feature>
<feature type="compositionally biased region" description="Basic and acidic residues" evidence="1">
    <location>
        <begin position="578"/>
        <end position="602"/>
    </location>
</feature>
<feature type="compositionally biased region" description="Polar residues" evidence="1">
    <location>
        <begin position="519"/>
        <end position="529"/>
    </location>
</feature>
<feature type="region of interest" description="Disordered" evidence="1">
    <location>
        <begin position="124"/>
        <end position="156"/>
    </location>
</feature>
<evidence type="ECO:0000259" key="2">
    <source>
        <dbReference type="PROSITE" id="PS50812"/>
    </source>
</evidence>
<feature type="region of interest" description="Disordered" evidence="1">
    <location>
        <begin position="498"/>
        <end position="949"/>
    </location>
</feature>
<dbReference type="Gene3D" id="2.30.30.140">
    <property type="match status" value="1"/>
</dbReference>
<feature type="region of interest" description="Disordered" evidence="1">
    <location>
        <begin position="1079"/>
        <end position="1102"/>
    </location>
</feature>
<evidence type="ECO:0000256" key="1">
    <source>
        <dbReference type="SAM" id="MobiDB-lite"/>
    </source>
</evidence>
<organism evidence="3 4">
    <name type="scientific">Phyllotreta striolata</name>
    <name type="common">Striped flea beetle</name>
    <name type="synonym">Crioceris striolata</name>
    <dbReference type="NCBI Taxonomy" id="444603"/>
    <lineage>
        <taxon>Eukaryota</taxon>
        <taxon>Metazoa</taxon>
        <taxon>Ecdysozoa</taxon>
        <taxon>Arthropoda</taxon>
        <taxon>Hexapoda</taxon>
        <taxon>Insecta</taxon>
        <taxon>Pterygota</taxon>
        <taxon>Neoptera</taxon>
        <taxon>Endopterygota</taxon>
        <taxon>Coleoptera</taxon>
        <taxon>Polyphaga</taxon>
        <taxon>Cucujiformia</taxon>
        <taxon>Chrysomeloidea</taxon>
        <taxon>Chrysomelidae</taxon>
        <taxon>Galerucinae</taxon>
        <taxon>Alticini</taxon>
        <taxon>Phyllotreta</taxon>
    </lineage>
</organism>
<feature type="region of interest" description="Disordered" evidence="1">
    <location>
        <begin position="1023"/>
        <end position="1048"/>
    </location>
</feature>
<accession>A0A9N9TK60</accession>
<name>A0A9N9TK60_PHYSR</name>
<dbReference type="Pfam" id="PF00855">
    <property type="entry name" value="PWWP"/>
    <property type="match status" value="1"/>
</dbReference>
<feature type="compositionally biased region" description="Basic and acidic residues" evidence="1">
    <location>
        <begin position="616"/>
        <end position="627"/>
    </location>
</feature>
<dbReference type="InterPro" id="IPR000313">
    <property type="entry name" value="PWWP_dom"/>
</dbReference>
<proteinExistence type="predicted"/>
<feature type="compositionally biased region" description="Polar residues" evidence="1">
    <location>
        <begin position="1246"/>
        <end position="1256"/>
    </location>
</feature>
<feature type="compositionally biased region" description="Basic and acidic residues" evidence="1">
    <location>
        <begin position="961"/>
        <end position="972"/>
    </location>
</feature>
<feature type="compositionally biased region" description="Acidic residues" evidence="1">
    <location>
        <begin position="403"/>
        <end position="413"/>
    </location>
</feature>
<feature type="compositionally biased region" description="Basic residues" evidence="1">
    <location>
        <begin position="232"/>
        <end position="252"/>
    </location>
</feature>
<gene>
    <name evidence="3" type="ORF">PHYEVI_LOCUS4238</name>
</gene>
<evidence type="ECO:0000313" key="4">
    <source>
        <dbReference type="Proteomes" id="UP001153712"/>
    </source>
</evidence>
<feature type="compositionally biased region" description="Basic and acidic residues" evidence="1">
    <location>
        <begin position="651"/>
        <end position="696"/>
    </location>
</feature>
<feature type="region of interest" description="Disordered" evidence="1">
    <location>
        <begin position="1144"/>
        <end position="1174"/>
    </location>
</feature>
<feature type="compositionally biased region" description="Basic and acidic residues" evidence="1">
    <location>
        <begin position="1152"/>
        <end position="1164"/>
    </location>
</feature>
<feature type="compositionally biased region" description="Acidic residues" evidence="1">
    <location>
        <begin position="2081"/>
        <end position="2090"/>
    </location>
</feature>
<protein>
    <recommendedName>
        <fullName evidence="2">PWWP domain-containing protein</fullName>
    </recommendedName>
</protein>
<dbReference type="PROSITE" id="PS50812">
    <property type="entry name" value="PWWP"/>
    <property type="match status" value="1"/>
</dbReference>
<feature type="compositionally biased region" description="Basic and acidic residues" evidence="1">
    <location>
        <begin position="498"/>
        <end position="516"/>
    </location>
</feature>
<evidence type="ECO:0000313" key="3">
    <source>
        <dbReference type="EMBL" id="CAG9857840.1"/>
    </source>
</evidence>
<feature type="region of interest" description="Disordered" evidence="1">
    <location>
        <begin position="228"/>
        <end position="423"/>
    </location>
</feature>
<sequence>MTEESFTDYKDGDIVWVKLGSRWWPGEVKDLSNLTPDEMAFKKSPLAIVQFFEEDAFEYVRNWSNIYPYSCNRKIEFIKKGMNAFRSNVPNMEKFPKDVTTAEIKIGGNPNILSDPSCSVEKRKSYGESYGSPKRLGKDSTKKQRSSSKMLPKDNTHVTHRRFLGVDDYKAYICIQYPGKDRKPGEDEEVARINAEPEQEYNCNSCSYSTRRLEVMVMHMKSHIQGIYVSSPKRKRSVAPRPKKKEYSKKRHAYSEDSDEDLSPPPKEKKPKVAKSSTKKLILEAEIKPKPKPIPSADIRTDLLAEWEDSDEENGNSTFEEPADISGIAKLDEDNKESEDERNDSVKEPSKIQMDKDTRDAIKSCFDFDEEEDETDLITTPVEQGRKIPRVIPPTEKRKSDVTDDVVEEEEDPNKDPPKQPDELETAFEDLMEATSVPELPEVENSLKPAQNFHVVTTIKFPDKPEESPVKEREKSAPINPKKRFVKSFEHFENQLQQEELRKKEEMENSKKRAEATEQVFQDSKGSCTEQEKSSVNEEDGEHTENSIDLSKLQKNLRWKISNHRYPTRRSTNSAGETETKPKKEKKTVNKPKDNCETKPEEEPSFLSDWNDLIEEDKINETKAKTEKKTKRSKSKPDIESPPVNVSLPVKIDKNLVFEVAKPEEKLPNEEEEPKMIDEEHTKEEEHTKQEEHAKEEEDPALSNNSLKEPEDIAVPKENPSETEDKSSDETLRKEGPAIKSHKRKKGKRRSKFTVKKKRRSSGYKEATETEEEPSKIPSDIDQGKETNPAEEVSDNKEAQIDDIQDDTCTIIEKNVAQNDGNLTSNDEDANVNESMEDVKKDSVDTEDNQLINDVIESEDSLPVGTKENDTVIEDETKDNEEIEATIEESIVSKSSEEQENCDKLDDIEELPINSPIVTEEVIETEENKPETPTIVDDTNNDCSANKEDIDVIEEIDIKSTEIEETANREEAPFVDSNDTSTEPSNDKVTVEDSSLTKEVVSRFISEEQSSVFLQDANALSQSNLASENGESKGEVEEEAGPKEVEVTHDSFKFSIQTNLSNLSRSEEISAIALATLSEAKSDESPAVPPPIGEPTAPERLSDTEMVAIEGNLTVMSEQDLADAQVEITTDPVAASKKPATFSVFSMDFPDDTDRSESNRKPAEFHPPFPDDITDFEECIPSQIVCTKQFNDELKKKDRSSTSMISTTSKLLERLTESKTDKTKPVILSEQIVKPAQTGPKKSNHDAPSTNSNGGSTVEDIEDVEAFVIHKDMKRAEPAEEPKVAPVKSTRKSKTKPAGKAKILQQTIITPAGEILQPTTGSCKKPVASPVSENAPETARPVAGNAAGRDDNIFDIFNMPIVLSDQILTPESIENMPVLLDEPSKPVAVTAKPKPRLQQGEGAASAASAPVQKPGKYIIVSSQGGAGGVVPQRFVQKKAVVKRTALPASSSISAKLGGSQEITGNKIMVVTNQQGQQQRLLLTPAQQKVLGYQPAGSKLTKAALKSSVIRKNVAVTKVEAGPSKTVSFVTQKLTNTVTSTPSKAVKTIVRSAKPAGKTPKTILITNKHGQTIKKIATTEDDLDKQVAEQLEAIKASSGVRFGKTESINSKQIKPTVRKSYSNKKQEQPVTKPVPSSEPPPLIATKKPRQPVIESKKPDEPERPLNQLVIQDAMGNQTTITEGQILAIPSETVDGQPQSYVLVTLDRSGNLTPLNNEALMSLDPNLGLGGDLSNMVLQIDQGNALDRPAPLAQPATVKIGATVEELSAGTSKIDVPLPPAEPPTEPPSCVDQGRQLIVTGDPIATRKFLESLAEGSADLAGIIANADGKSILIEADGQQILIDGGQEHYPNRSGKSTDILAAALADTEVFAAAPKPARSSPDGAASLYPINVGGVSETSLTLGSPIMTPLEVPSTNSKKIPDDEADMLIAVPKNVDLPITITDPNISQTVANQQVATMIANELRTNLDLGLGMAETSIASVSASLASPGYGGYSLPVLDDGDVSHKPFDNSMPLLDDAPSIDKKSDLGGGFLEEEDEAGEGRFTLGGAVCSSLSEPPPEMFEIPYGENDVTLSLRSTPDSKVDEEEVEETDGLGSMRAESSSEGSCEIPVQPRIVAKSADFCGM</sequence>
<feature type="region of interest" description="Disordered" evidence="1">
    <location>
        <begin position="1276"/>
        <end position="1301"/>
    </location>
</feature>
<feature type="domain" description="PWWP" evidence="2">
    <location>
        <begin position="11"/>
        <end position="72"/>
    </location>
</feature>